<evidence type="ECO:0000256" key="1">
    <source>
        <dbReference type="SAM" id="MobiDB-lite"/>
    </source>
</evidence>
<feature type="region of interest" description="Disordered" evidence="1">
    <location>
        <begin position="156"/>
        <end position="221"/>
    </location>
</feature>
<gene>
    <name evidence="2" type="ORF">FMAN_06462</name>
</gene>
<proteinExistence type="predicted"/>
<organism evidence="2 3">
    <name type="scientific">Fusarium mangiferae</name>
    <name type="common">Mango malformation disease fungus</name>
    <dbReference type="NCBI Taxonomy" id="192010"/>
    <lineage>
        <taxon>Eukaryota</taxon>
        <taxon>Fungi</taxon>
        <taxon>Dikarya</taxon>
        <taxon>Ascomycota</taxon>
        <taxon>Pezizomycotina</taxon>
        <taxon>Sordariomycetes</taxon>
        <taxon>Hypocreomycetidae</taxon>
        <taxon>Hypocreales</taxon>
        <taxon>Nectriaceae</taxon>
        <taxon>Fusarium</taxon>
        <taxon>Fusarium fujikuroi species complex</taxon>
    </lineage>
</organism>
<reference evidence="3" key="1">
    <citation type="journal article" date="2016" name="Genome Biol. Evol.">
        <title>Comparative 'omics' of the Fusarium fujikuroi species complex highlights differences in genetic potential and metabolite synthesis.</title>
        <authorList>
            <person name="Niehaus E.-M."/>
            <person name="Muensterkoetter M."/>
            <person name="Proctor R.H."/>
            <person name="Brown D.W."/>
            <person name="Sharon A."/>
            <person name="Idan Y."/>
            <person name="Oren-Young L."/>
            <person name="Sieber C.M."/>
            <person name="Novak O."/>
            <person name="Pencik A."/>
            <person name="Tarkowska D."/>
            <person name="Hromadova K."/>
            <person name="Freeman S."/>
            <person name="Maymon M."/>
            <person name="Elazar M."/>
            <person name="Youssef S.A."/>
            <person name="El-Shabrawy E.S.M."/>
            <person name="Shalaby A.B.A."/>
            <person name="Houterman P."/>
            <person name="Brock N.L."/>
            <person name="Burkhardt I."/>
            <person name="Tsavkelova E.A."/>
            <person name="Dickschat J.S."/>
            <person name="Galuszka P."/>
            <person name="Gueldener U."/>
            <person name="Tudzynski B."/>
        </authorList>
    </citation>
    <scope>NUCLEOTIDE SEQUENCE [LARGE SCALE GENOMIC DNA]</scope>
    <source>
        <strain evidence="3">MRC7560</strain>
    </source>
</reference>
<dbReference type="VEuPathDB" id="FungiDB:FMAN_06462"/>
<dbReference type="GeneID" id="65085726"/>
<protein>
    <submittedName>
        <fullName evidence="2">Uncharacterized protein</fullName>
    </submittedName>
</protein>
<dbReference type="EMBL" id="FCQH01000002">
    <property type="protein sequence ID" value="CVK86173.1"/>
    <property type="molecule type" value="Genomic_DNA"/>
</dbReference>
<dbReference type="Proteomes" id="UP000184255">
    <property type="component" value="Unassembled WGS sequence"/>
</dbReference>
<dbReference type="RefSeq" id="XP_041677785.1">
    <property type="nucleotide sequence ID" value="XM_041826754.1"/>
</dbReference>
<evidence type="ECO:0000313" key="2">
    <source>
        <dbReference type="EMBL" id="CVK86173.1"/>
    </source>
</evidence>
<dbReference type="AlphaFoldDB" id="A0A1L7SP22"/>
<name>A0A1L7SP22_FUSMA</name>
<accession>A0A1L7SP22</accession>
<keyword evidence="3" id="KW-1185">Reference proteome</keyword>
<evidence type="ECO:0000313" key="3">
    <source>
        <dbReference type="Proteomes" id="UP000184255"/>
    </source>
</evidence>
<comment type="caution">
    <text evidence="2">The sequence shown here is derived from an EMBL/GenBank/DDBJ whole genome shotgun (WGS) entry which is preliminary data.</text>
</comment>
<sequence length="383" mass="42758">MARRGAPRYLSRIISKKHNPDGREKNIAWLNEKWEGLDWIPADVRAGFQKGKVSASVLRGLKAISELATERNIPLISLWEPDGCLRNAVEDGATIKYGPKSKSKPPKPWPLSRNRVLLAYQSLTSSPAEVGNVRISSPGKFVIHHVNEVACSETGVDCKEEVPEDETVGSQLSSPSPSPPAEQRQPHILHDTIASTEHELRDPSRGTKRALEDATSDSSRNKRARVTIDEVLGNLSFDLIKTARRTMEVELDTALSFKRDAGKALIDLLHRDCSVAVTQAERVQTRNRKQEADEAFRQTHERLHGPSQTLAAMSNLKKTFDAHSVRALKLENAERVVQICKDRLDKAHANHEAALKSNPIDDCDLEAVWDMFKRDDGHGKDFQ</sequence>
<feature type="compositionally biased region" description="Basic and acidic residues" evidence="1">
    <location>
        <begin position="184"/>
        <end position="212"/>
    </location>
</feature>